<dbReference type="SUPFAM" id="SSF159275">
    <property type="entry name" value="PA1994-like"/>
    <property type="match status" value="1"/>
</dbReference>
<dbReference type="Proteomes" id="UP000594468">
    <property type="component" value="Chromosome"/>
</dbReference>
<organism evidence="1 2">
    <name type="scientific">Phototrophicus methaneseepsis</name>
    <dbReference type="NCBI Taxonomy" id="2710758"/>
    <lineage>
        <taxon>Bacteria</taxon>
        <taxon>Bacillati</taxon>
        <taxon>Chloroflexota</taxon>
        <taxon>Candidatus Thermofontia</taxon>
        <taxon>Phototrophicales</taxon>
        <taxon>Phototrophicaceae</taxon>
        <taxon>Phototrophicus</taxon>
    </lineage>
</organism>
<protein>
    <submittedName>
        <fullName evidence="1">Putative glycolipid-binding domain-containing protein</fullName>
    </submittedName>
</protein>
<accession>A0A7S8E9G7</accession>
<dbReference type="RefSeq" id="WP_195170910.1">
    <property type="nucleotide sequence ID" value="NZ_CP062983.1"/>
</dbReference>
<sequence length="185" mass="20854">MIRSIVWTSERIPSTEYAVLDEDLNGFTLRGVVICSPSDGPMRIDYHVLLNPRWETTSVSVTTTNSEGVRDFIIVPDASHNWHVNGQEIPAYRGCIDIDLGFSPVTNTLPIRRLGLKVGHSADVEAAWLQYPGFAFVRLPQRYTHLSEQTYIYESQNGGFRAQLDIDEHGLVETYEGIWRTAAIS</sequence>
<keyword evidence="2" id="KW-1185">Reference proteome</keyword>
<gene>
    <name evidence="1" type="ORF">G4Y79_00245</name>
</gene>
<dbReference type="AlphaFoldDB" id="A0A7S8E9G7"/>
<dbReference type="Pfam" id="PF06475">
    <property type="entry name" value="Glycolipid_bind"/>
    <property type="match status" value="1"/>
</dbReference>
<name>A0A7S8E9G7_9CHLR</name>
<dbReference type="InterPro" id="IPR009467">
    <property type="entry name" value="Glycolipid-bd_prot_put"/>
</dbReference>
<evidence type="ECO:0000313" key="2">
    <source>
        <dbReference type="Proteomes" id="UP000594468"/>
    </source>
</evidence>
<proteinExistence type="predicted"/>
<reference evidence="1 2" key="1">
    <citation type="submission" date="2020-02" db="EMBL/GenBank/DDBJ databases">
        <authorList>
            <person name="Zheng R.K."/>
            <person name="Sun C.M."/>
        </authorList>
    </citation>
    <scope>NUCLEOTIDE SEQUENCE [LARGE SCALE GENOMIC DNA]</scope>
    <source>
        <strain evidence="2">rifampicinis</strain>
    </source>
</reference>
<dbReference type="EMBL" id="CP062983">
    <property type="protein sequence ID" value="QPC82841.1"/>
    <property type="molecule type" value="Genomic_DNA"/>
</dbReference>
<evidence type="ECO:0000313" key="1">
    <source>
        <dbReference type="EMBL" id="QPC82841.1"/>
    </source>
</evidence>
<dbReference type="KEGG" id="pmet:G4Y79_00245"/>